<sequence>MASTDDSDDLATIQEQLDELTAVIAYDAGLPVSQTTGGPPSVETSLDSWVNSKSGQAGTVYLVDPDDSSVSSEEYDLINIDESGWVRCRDEADESATVSYPPRRVLRIEQ</sequence>
<gene>
    <name evidence="1" type="ORF">KTS45_18715</name>
</gene>
<dbReference type="OrthoDB" id="375161at2157"/>
<protein>
    <submittedName>
        <fullName evidence="1">Uncharacterized protein</fullName>
    </submittedName>
</protein>
<dbReference type="AlphaFoldDB" id="A0A8J7YDH1"/>
<name>A0A8J7YDH1_9EURY</name>
<keyword evidence="2" id="KW-1185">Reference proteome</keyword>
<dbReference type="RefSeq" id="WP_162319289.1">
    <property type="nucleotide sequence ID" value="NZ_JAHQXF010000004.1"/>
</dbReference>
<accession>A0A8J7YDH1</accession>
<evidence type="ECO:0000313" key="1">
    <source>
        <dbReference type="EMBL" id="MBV0926244.1"/>
    </source>
</evidence>
<reference evidence="1 2" key="1">
    <citation type="submission" date="2021-06" db="EMBL/GenBank/DDBJ databases">
        <title>New haloarchaea isolates fom saline soil.</title>
        <authorList>
            <person name="Duran-Viseras A."/>
            <person name="Sanchez-Porro C.S."/>
            <person name="Ventosa A."/>
        </authorList>
    </citation>
    <scope>NUCLEOTIDE SEQUENCE [LARGE SCALE GENOMIC DNA]</scope>
    <source>
        <strain evidence="1 2">JCM 183640</strain>
    </source>
</reference>
<dbReference type="Proteomes" id="UP000766550">
    <property type="component" value="Unassembled WGS sequence"/>
</dbReference>
<organism evidence="1 2">
    <name type="scientific">Haloarcula limicola</name>
    <dbReference type="NCBI Taxonomy" id="1429915"/>
    <lineage>
        <taxon>Archaea</taxon>
        <taxon>Methanobacteriati</taxon>
        <taxon>Methanobacteriota</taxon>
        <taxon>Stenosarchaea group</taxon>
        <taxon>Halobacteria</taxon>
        <taxon>Halobacteriales</taxon>
        <taxon>Haloarculaceae</taxon>
        <taxon>Haloarcula</taxon>
    </lineage>
</organism>
<proteinExistence type="predicted"/>
<comment type="caution">
    <text evidence="1">The sequence shown here is derived from an EMBL/GenBank/DDBJ whole genome shotgun (WGS) entry which is preliminary data.</text>
</comment>
<evidence type="ECO:0000313" key="2">
    <source>
        <dbReference type="Proteomes" id="UP000766550"/>
    </source>
</evidence>
<dbReference type="EMBL" id="JAHQXF010000004">
    <property type="protein sequence ID" value="MBV0926244.1"/>
    <property type="molecule type" value="Genomic_DNA"/>
</dbReference>